<protein>
    <submittedName>
        <fullName evidence="5">BlaI/MecI/CopY family transcriptional regulator</fullName>
    </submittedName>
</protein>
<sequence length="124" mass="14214">MPESPNISDAEWDIMRVVWHESPLTAANIIARLSDSRSWKPKTVKTLIGRLVQKKALDFQKDGREYAYYPLVNEDECVSEAGRTFLDRIYGGSLKPMMVHFLESGKLSSEDIQELKALLQEKEK</sequence>
<evidence type="ECO:0000256" key="2">
    <source>
        <dbReference type="ARBA" id="ARBA00023015"/>
    </source>
</evidence>
<reference evidence="5 6" key="1">
    <citation type="submission" date="2019-07" db="EMBL/GenBank/DDBJ databases">
        <authorList>
            <person name="Kim J."/>
        </authorList>
    </citation>
    <scope>NUCLEOTIDE SEQUENCE [LARGE SCALE GENOMIC DNA]</scope>
    <source>
        <strain evidence="5 6">G13</strain>
    </source>
</reference>
<keyword evidence="6" id="KW-1185">Reference proteome</keyword>
<dbReference type="OrthoDB" id="1849040at2"/>
<dbReference type="EMBL" id="VNJJ01000004">
    <property type="protein sequence ID" value="TVY01208.1"/>
    <property type="molecule type" value="Genomic_DNA"/>
</dbReference>
<accession>A0A559JMX4</accession>
<evidence type="ECO:0000256" key="4">
    <source>
        <dbReference type="ARBA" id="ARBA00023163"/>
    </source>
</evidence>
<dbReference type="RefSeq" id="WP_144700309.1">
    <property type="nucleotide sequence ID" value="NZ_VNJJ01000004.1"/>
</dbReference>
<dbReference type="Pfam" id="PF03965">
    <property type="entry name" value="Penicillinase_R"/>
    <property type="match status" value="1"/>
</dbReference>
<dbReference type="PIRSF" id="PIRSF019455">
    <property type="entry name" value="CopR_AtkY"/>
    <property type="match status" value="1"/>
</dbReference>
<evidence type="ECO:0000256" key="3">
    <source>
        <dbReference type="ARBA" id="ARBA00023125"/>
    </source>
</evidence>
<dbReference type="GO" id="GO:0045892">
    <property type="term" value="P:negative regulation of DNA-templated transcription"/>
    <property type="evidence" value="ECO:0007669"/>
    <property type="project" value="InterPro"/>
</dbReference>
<dbReference type="InterPro" id="IPR005650">
    <property type="entry name" value="BlaI_family"/>
</dbReference>
<organism evidence="5 6">
    <name type="scientific">Cohnella terricola</name>
    <dbReference type="NCBI Taxonomy" id="1289167"/>
    <lineage>
        <taxon>Bacteria</taxon>
        <taxon>Bacillati</taxon>
        <taxon>Bacillota</taxon>
        <taxon>Bacilli</taxon>
        <taxon>Bacillales</taxon>
        <taxon>Paenibacillaceae</taxon>
        <taxon>Cohnella</taxon>
    </lineage>
</organism>
<evidence type="ECO:0000256" key="1">
    <source>
        <dbReference type="ARBA" id="ARBA00011046"/>
    </source>
</evidence>
<dbReference type="Gene3D" id="1.10.10.10">
    <property type="entry name" value="Winged helix-like DNA-binding domain superfamily/Winged helix DNA-binding domain"/>
    <property type="match status" value="1"/>
</dbReference>
<dbReference type="Proteomes" id="UP000316330">
    <property type="component" value="Unassembled WGS sequence"/>
</dbReference>
<proteinExistence type="inferred from homology"/>
<name>A0A559JMX4_9BACL</name>
<dbReference type="InterPro" id="IPR036388">
    <property type="entry name" value="WH-like_DNA-bd_sf"/>
</dbReference>
<comment type="similarity">
    <text evidence="1">Belongs to the BlaI transcriptional regulatory family.</text>
</comment>
<keyword evidence="4" id="KW-0804">Transcription</keyword>
<dbReference type="GO" id="GO:0003677">
    <property type="term" value="F:DNA binding"/>
    <property type="evidence" value="ECO:0007669"/>
    <property type="project" value="UniProtKB-KW"/>
</dbReference>
<dbReference type="Gene3D" id="1.10.4040.10">
    <property type="entry name" value="Penicillinase repressor domain"/>
    <property type="match status" value="1"/>
</dbReference>
<comment type="caution">
    <text evidence="5">The sequence shown here is derived from an EMBL/GenBank/DDBJ whole genome shotgun (WGS) entry which is preliminary data.</text>
</comment>
<evidence type="ECO:0000313" key="6">
    <source>
        <dbReference type="Proteomes" id="UP000316330"/>
    </source>
</evidence>
<keyword evidence="3" id="KW-0238">DNA-binding</keyword>
<dbReference type="InterPro" id="IPR036390">
    <property type="entry name" value="WH_DNA-bd_sf"/>
</dbReference>
<dbReference type="SUPFAM" id="SSF46785">
    <property type="entry name" value="Winged helix' DNA-binding domain"/>
    <property type="match status" value="1"/>
</dbReference>
<dbReference type="AlphaFoldDB" id="A0A559JMX4"/>
<keyword evidence="2" id="KW-0805">Transcription regulation</keyword>
<evidence type="ECO:0000313" key="5">
    <source>
        <dbReference type="EMBL" id="TVY01208.1"/>
    </source>
</evidence>
<gene>
    <name evidence="5" type="ORF">FPZ45_08650</name>
</gene>